<feature type="transmembrane region" description="Helical" evidence="6">
    <location>
        <begin position="302"/>
        <end position="322"/>
    </location>
</feature>
<reference evidence="8" key="2">
    <citation type="journal article" date="2021" name="PeerJ">
        <title>Extensive microbial diversity within the chicken gut microbiome revealed by metagenomics and culture.</title>
        <authorList>
            <person name="Gilroy R."/>
            <person name="Ravi A."/>
            <person name="Getino M."/>
            <person name="Pursley I."/>
            <person name="Horton D.L."/>
            <person name="Alikhan N.F."/>
            <person name="Baker D."/>
            <person name="Gharbi K."/>
            <person name="Hall N."/>
            <person name="Watson M."/>
            <person name="Adriaenssens E.M."/>
            <person name="Foster-Nyarko E."/>
            <person name="Jarju S."/>
            <person name="Secka A."/>
            <person name="Antonio M."/>
            <person name="Oren A."/>
            <person name="Chaudhuri R.R."/>
            <person name="La Ragione R."/>
            <person name="Hildebrand F."/>
            <person name="Pallen M.J."/>
        </authorList>
    </citation>
    <scope>NUCLEOTIDE SEQUENCE</scope>
    <source>
        <strain evidence="8">CHK149-3286</strain>
    </source>
</reference>
<evidence type="ECO:0000256" key="3">
    <source>
        <dbReference type="ARBA" id="ARBA00022692"/>
    </source>
</evidence>
<comment type="subcellular location">
    <subcellularLocation>
        <location evidence="6">Cell membrane</location>
        <topology evidence="6">Multi-pass membrane protein</topology>
    </subcellularLocation>
    <subcellularLocation>
        <location evidence="1">Membrane</location>
        <topology evidence="1">Multi-pass membrane protein</topology>
    </subcellularLocation>
</comment>
<dbReference type="NCBIfam" id="TIGR01197">
    <property type="entry name" value="nramp"/>
    <property type="match status" value="1"/>
</dbReference>
<dbReference type="KEGG" id="skl:C7J89_10205"/>
<evidence type="ECO:0000313" key="7">
    <source>
        <dbReference type="EMBL" id="GEP81320.1"/>
    </source>
</evidence>
<dbReference type="Proteomes" id="UP000706163">
    <property type="component" value="Unassembled WGS sequence"/>
</dbReference>
<dbReference type="OrthoDB" id="9787548at2"/>
<evidence type="ECO:0000256" key="1">
    <source>
        <dbReference type="ARBA" id="ARBA00004141"/>
    </source>
</evidence>
<dbReference type="EMBL" id="BKAQ01000004">
    <property type="protein sequence ID" value="GEP81320.1"/>
    <property type="molecule type" value="Genomic_DNA"/>
</dbReference>
<feature type="transmembrane region" description="Helical" evidence="6">
    <location>
        <begin position="106"/>
        <end position="133"/>
    </location>
</feature>
<dbReference type="GeneID" id="69905716"/>
<reference evidence="7 9" key="1">
    <citation type="submission" date="2019-07" db="EMBL/GenBank/DDBJ databases">
        <title>Whole genome shotgun sequence of Staphylococcus kloosii NBRC 109624.</title>
        <authorList>
            <person name="Hosoyama A."/>
            <person name="Uohara A."/>
            <person name="Ohji S."/>
            <person name="Ichikawa N."/>
        </authorList>
    </citation>
    <scope>NUCLEOTIDE SEQUENCE [LARGE SCALE GENOMIC DNA]</scope>
    <source>
        <strain evidence="7 9">NBRC 109624</strain>
    </source>
</reference>
<feature type="transmembrane region" description="Helical" evidence="6">
    <location>
        <begin position="166"/>
        <end position="188"/>
    </location>
</feature>
<dbReference type="NCBIfam" id="NF001923">
    <property type="entry name" value="PRK00701.1"/>
    <property type="match status" value="1"/>
</dbReference>
<gene>
    <name evidence="6" type="primary">mntH</name>
    <name evidence="7" type="synonym">mntH_1</name>
    <name evidence="8" type="ORF">K8V85_04195</name>
    <name evidence="7" type="ORF">SKL01_04980</name>
</gene>
<keyword evidence="6" id="KW-0406">Ion transport</keyword>
<name>A0A921KVD1_9STAP</name>
<dbReference type="EMBL" id="DYVT01000045">
    <property type="protein sequence ID" value="HJF67491.1"/>
    <property type="molecule type" value="Genomic_DNA"/>
</dbReference>
<dbReference type="HAMAP" id="MF_00221">
    <property type="entry name" value="NRAMP"/>
    <property type="match status" value="1"/>
</dbReference>
<evidence type="ECO:0000313" key="10">
    <source>
        <dbReference type="Proteomes" id="UP000706163"/>
    </source>
</evidence>
<dbReference type="GO" id="GO:0005886">
    <property type="term" value="C:plasma membrane"/>
    <property type="evidence" value="ECO:0007669"/>
    <property type="project" value="UniProtKB-SubCell"/>
</dbReference>
<feature type="transmembrane region" description="Helical" evidence="6">
    <location>
        <begin position="261"/>
        <end position="282"/>
    </location>
</feature>
<evidence type="ECO:0000256" key="2">
    <source>
        <dbReference type="ARBA" id="ARBA00022448"/>
    </source>
</evidence>
<keyword evidence="9" id="KW-1185">Reference proteome</keyword>
<keyword evidence="5 6" id="KW-0472">Membrane</keyword>
<organism evidence="8 10">
    <name type="scientific">Staphylococcus kloosii</name>
    <dbReference type="NCBI Taxonomy" id="29384"/>
    <lineage>
        <taxon>Bacteria</taxon>
        <taxon>Bacillati</taxon>
        <taxon>Bacillota</taxon>
        <taxon>Bacilli</taxon>
        <taxon>Bacillales</taxon>
        <taxon>Staphylococcaceae</taxon>
        <taxon>Staphylococcus</taxon>
    </lineage>
</organism>
<reference evidence="8" key="3">
    <citation type="submission" date="2021-09" db="EMBL/GenBank/DDBJ databases">
        <authorList>
            <person name="Gilroy R."/>
        </authorList>
    </citation>
    <scope>NUCLEOTIDE SEQUENCE</scope>
    <source>
        <strain evidence="8">CHK149-3286</strain>
    </source>
</reference>
<dbReference type="GO" id="GO:0034755">
    <property type="term" value="P:iron ion transmembrane transport"/>
    <property type="evidence" value="ECO:0007669"/>
    <property type="project" value="TreeGrafter"/>
</dbReference>
<keyword evidence="6" id="KW-0769">Symport</keyword>
<keyword evidence="3 6" id="KW-0812">Transmembrane</keyword>
<dbReference type="Pfam" id="PF01566">
    <property type="entry name" value="Nramp"/>
    <property type="match status" value="1"/>
</dbReference>
<dbReference type="AlphaFoldDB" id="A0A921KVD1"/>
<dbReference type="GO" id="GO:0005384">
    <property type="term" value="F:manganese ion transmembrane transporter activity"/>
    <property type="evidence" value="ECO:0007669"/>
    <property type="project" value="TreeGrafter"/>
</dbReference>
<keyword evidence="6" id="KW-1003">Cell membrane</keyword>
<feature type="transmembrane region" description="Helical" evidence="6">
    <location>
        <begin position="353"/>
        <end position="370"/>
    </location>
</feature>
<evidence type="ECO:0000256" key="5">
    <source>
        <dbReference type="ARBA" id="ARBA00023136"/>
    </source>
</evidence>
<dbReference type="PANTHER" id="PTHR11706">
    <property type="entry name" value="SOLUTE CARRIER PROTEIN FAMILY 11 MEMBER"/>
    <property type="match status" value="1"/>
</dbReference>
<dbReference type="GO" id="GO:0015293">
    <property type="term" value="F:symporter activity"/>
    <property type="evidence" value="ECO:0007669"/>
    <property type="project" value="UniProtKB-UniRule"/>
</dbReference>
<dbReference type="PANTHER" id="PTHR11706:SF33">
    <property type="entry name" value="NATURAL RESISTANCE-ASSOCIATED MACROPHAGE PROTEIN 2"/>
    <property type="match status" value="1"/>
</dbReference>
<keyword evidence="2 6" id="KW-0813">Transport</keyword>
<evidence type="ECO:0000256" key="6">
    <source>
        <dbReference type="HAMAP-Rule" id="MF_00221"/>
    </source>
</evidence>
<accession>A0A921KVD1</accession>
<proteinExistence type="inferred from homology"/>
<dbReference type="RefSeq" id="WP_103295891.1">
    <property type="nucleotide sequence ID" value="NZ_BKAQ01000004.1"/>
</dbReference>
<feature type="transmembrane region" description="Helical" evidence="6">
    <location>
        <begin position="139"/>
        <end position="159"/>
    </location>
</feature>
<evidence type="ECO:0000313" key="9">
    <source>
        <dbReference type="Proteomes" id="UP000321040"/>
    </source>
</evidence>
<dbReference type="GO" id="GO:0046872">
    <property type="term" value="F:metal ion binding"/>
    <property type="evidence" value="ECO:0007669"/>
    <property type="project" value="UniProtKB-UniRule"/>
</dbReference>
<feature type="transmembrane region" description="Helical" evidence="6">
    <location>
        <begin position="29"/>
        <end position="47"/>
    </location>
</feature>
<dbReference type="PRINTS" id="PR00447">
    <property type="entry name" value="NATRESASSCMP"/>
</dbReference>
<dbReference type="NCBIfam" id="NF037982">
    <property type="entry name" value="Nramp_1"/>
    <property type="match status" value="1"/>
</dbReference>
<dbReference type="GO" id="GO:0015086">
    <property type="term" value="F:cadmium ion transmembrane transporter activity"/>
    <property type="evidence" value="ECO:0007669"/>
    <property type="project" value="TreeGrafter"/>
</dbReference>
<comment type="caution">
    <text evidence="8">The sequence shown here is derived from an EMBL/GenBank/DDBJ whole genome shotgun (WGS) entry which is preliminary data.</text>
</comment>
<feature type="transmembrane region" description="Helical" evidence="6">
    <location>
        <begin position="420"/>
        <end position="438"/>
    </location>
</feature>
<comment type="similarity">
    <text evidence="6">Belongs to the NRAMP family.</text>
</comment>
<evidence type="ECO:0000313" key="8">
    <source>
        <dbReference type="EMBL" id="HJF67491.1"/>
    </source>
</evidence>
<feature type="transmembrane region" description="Helical" evidence="6">
    <location>
        <begin position="59"/>
        <end position="86"/>
    </location>
</feature>
<keyword evidence="4 6" id="KW-1133">Transmembrane helix</keyword>
<dbReference type="InterPro" id="IPR001046">
    <property type="entry name" value="NRAMP_fam"/>
</dbReference>
<protein>
    <recommendedName>
        <fullName evidence="6">Divalent metal cation transporter MntH</fullName>
    </recommendedName>
</protein>
<feature type="transmembrane region" description="Helical" evidence="6">
    <location>
        <begin position="382"/>
        <end position="399"/>
    </location>
</feature>
<comment type="function">
    <text evidence="6">H(+)-stimulated, divalent metal cation uptake system.</text>
</comment>
<evidence type="ECO:0000256" key="4">
    <source>
        <dbReference type="ARBA" id="ARBA00022989"/>
    </source>
</evidence>
<sequence>MTERDNEKSLSEINNTVSINTDGKFSRKLLSFLGPGLLIAVGYMDPGNWITSMQGGAQFGYMLLFVILLSSLAAMLLQSMAVRLGIATNMDLAQATKHYLNKPFTYVFWIITELAIIATDIAEVIGSAIALYLLFDIPLLVGSIITVLDVFLLLFIMHFGFRKIEAIVGTLIFTVLIIFLFEVYIASPSVTHMLNGFVPQTEIITNNSALYIALGIIGATIMPHNLYLHSSIVQSRMYDRNDDKAKKNAVKFATLDSNIQLIIAFVINCLLLVLGAALFYGANTEQLGGFFDLYHALRTEPALGATMGAIMSTLFAVALLASGQNSTITGTMAGQIVMEGFINLKIPNWARRLITRGIAILPIIICLIVFKSNTEKVEQLLVFSQVFLSIALPFSLVPLQLATNDKKLMGIFKNKRWVNIISWCLIVILSILNVYLIVQTFQEL</sequence>
<dbReference type="Proteomes" id="UP000321040">
    <property type="component" value="Unassembled WGS sequence"/>
</dbReference>
<feature type="transmembrane region" description="Helical" evidence="6">
    <location>
        <begin position="208"/>
        <end position="228"/>
    </location>
</feature>